<evidence type="ECO:0000313" key="2">
    <source>
        <dbReference type="EMBL" id="UNY41875.1"/>
    </source>
</evidence>
<proteinExistence type="predicted"/>
<evidence type="ECO:0000313" key="3">
    <source>
        <dbReference type="Proteomes" id="UP000831025"/>
    </source>
</evidence>
<gene>
    <name evidence="2" type="ORF">CPT_Momento_045</name>
</gene>
<accession>A0AAE9G8G5</accession>
<protein>
    <submittedName>
        <fullName evidence="2">Uncharacterized protein</fullName>
    </submittedName>
</protein>
<dbReference type="Proteomes" id="UP000831025">
    <property type="component" value="Segment"/>
</dbReference>
<sequence length="52" mass="5515">MARPAGIEPATPAFGALPAHQEPLKINALHDSQSAKPRLIKVNQGYPSSPKL</sequence>
<reference evidence="2" key="1">
    <citation type="submission" date="2022-02" db="EMBL/GenBank/DDBJ databases">
        <title>Burkholderia cenocepacia phage Momento.</title>
        <authorList>
            <person name="Le T."/>
            <person name="Hernandez I."/>
            <person name="Gill J."/>
            <person name="Liu M."/>
        </authorList>
    </citation>
    <scope>NUCLEOTIDE SEQUENCE</scope>
</reference>
<evidence type="ECO:0000256" key="1">
    <source>
        <dbReference type="SAM" id="MobiDB-lite"/>
    </source>
</evidence>
<feature type="region of interest" description="Disordered" evidence="1">
    <location>
        <begin position="30"/>
        <end position="52"/>
    </location>
</feature>
<name>A0AAE9G8G5_9CAUD</name>
<dbReference type="EMBL" id="OM638611">
    <property type="protein sequence ID" value="UNY41875.1"/>
    <property type="molecule type" value="Genomic_DNA"/>
</dbReference>
<organism evidence="2 3">
    <name type="scientific">Burkholderia phage Momento</name>
    <dbReference type="NCBI Taxonomy" id="2924902"/>
    <lineage>
        <taxon>Viruses</taxon>
        <taxon>Duplodnaviria</taxon>
        <taxon>Heunggongvirae</taxon>
        <taxon>Uroviricota</taxon>
        <taxon>Caudoviricetes</taxon>
        <taxon>Peduoviridae</taxon>
        <taxon>Kayeltresvirus</taxon>
        <taxon>Kayeltresvirus momento</taxon>
    </lineage>
</organism>
<keyword evidence="3" id="KW-1185">Reference proteome</keyword>